<organism evidence="3 4">
    <name type="scientific">Candidatus Falkowbacteria bacterium RIFOXYC2_FULL_36_12</name>
    <dbReference type="NCBI Taxonomy" id="1798002"/>
    <lineage>
        <taxon>Bacteria</taxon>
        <taxon>Candidatus Falkowiibacteriota</taxon>
    </lineage>
</organism>
<feature type="region of interest" description="Disordered" evidence="1">
    <location>
        <begin position="1"/>
        <end position="25"/>
    </location>
</feature>
<evidence type="ECO:0000313" key="3">
    <source>
        <dbReference type="EMBL" id="OGF33323.1"/>
    </source>
</evidence>
<proteinExistence type="predicted"/>
<dbReference type="AlphaFoldDB" id="A0A1F5T3K1"/>
<evidence type="ECO:0000256" key="2">
    <source>
        <dbReference type="SAM" id="Phobius"/>
    </source>
</evidence>
<dbReference type="EMBL" id="MFGJ01000001">
    <property type="protein sequence ID" value="OGF33323.1"/>
    <property type="molecule type" value="Genomic_DNA"/>
</dbReference>
<dbReference type="Pfam" id="PF13196">
    <property type="entry name" value="DUF4012"/>
    <property type="match status" value="1"/>
</dbReference>
<feature type="transmembrane region" description="Helical" evidence="2">
    <location>
        <begin position="192"/>
        <end position="212"/>
    </location>
</feature>
<keyword evidence="2" id="KW-1133">Transmembrane helix</keyword>
<evidence type="ECO:0000256" key="1">
    <source>
        <dbReference type="SAM" id="MobiDB-lite"/>
    </source>
</evidence>
<dbReference type="InterPro" id="IPR025101">
    <property type="entry name" value="DUF4012"/>
</dbReference>
<sequence length="845" mass="95794">MPRKKVETKKKNNKTRKTSTKAMKVTRAERKELEKTALCFGISEKDMADILANSTIKEQHELIKELTDQLPRDEAIVTSKDPKCNNIVVQNVRSRHEHSPFVLNLKKMAQEREEKIKRKQFVVERLRKFSHPIEASTRIIQDKAEKYTPSKNIVTAKPDNKKAKRQKPTKFISDQFNKGPLLRLPALWMKPALAFAIVAVLVILPIKGFTYVNDLIDSKDKVVAASEQALDDLKTAGQSLSEKDILSASEKFAKAEINFESASDELKNVNSYLVAAIKIVPKAGKYFTDAERLTEAGMQSAELGQEMTTIFDKFYLQENTLTLTDKIVTLKDELNTSLLPKLQSITTLLAQVDPKILPEEKQAQFIAVQDNISSINKDIEELVSFSNDLVEILGQNYKRRYLFIFQNNNELRATGGFMGSMALVDIYNGKIQNIEIPGGGTYDSKGSLLKQVKSPDPLHLINAKWELQDANWFADFPTTAKKIQWFYENSDGPSVDGVIAINATLLEKILESTQPIAMPEYGKTITPDNFIAETQKSVEVEYDKIENKPKQFIADLAPKLLEQVFNSQQTDLVTLVTTLKNGLKEKEIQLYFNNENWQQRIKNYDWSGEVKSTSNDYLSIINSNIAGGKTDLFIEQTIDHTSEIQPDGTIVDSIIIKRKHNGDQLDPFSGVRNVDYMRVYVPAGSQFISADGFDQPPVQLFKSAEDYYQDDTLLNTLEQNKMVDPETGTIIYTENDKAVFGNWTQTDPGEESIISLKYKLPFKIEQTNSNWIGDLFSKETSKDFYSIFYQKQSGAINTKINSKIILPNKLKAIWSYSEDEFSPISTEQNFELESDKMNGIIIQAQ</sequence>
<evidence type="ECO:0000313" key="4">
    <source>
        <dbReference type="Proteomes" id="UP000179001"/>
    </source>
</evidence>
<dbReference type="STRING" id="1798002.A2478_01315"/>
<keyword evidence="2" id="KW-0472">Membrane</keyword>
<comment type="caution">
    <text evidence="3">The sequence shown here is derived from an EMBL/GenBank/DDBJ whole genome shotgun (WGS) entry which is preliminary data.</text>
</comment>
<protein>
    <recommendedName>
        <fullName evidence="5">DUF4012 domain-containing protein</fullName>
    </recommendedName>
</protein>
<evidence type="ECO:0008006" key="5">
    <source>
        <dbReference type="Google" id="ProtNLM"/>
    </source>
</evidence>
<reference evidence="3 4" key="1">
    <citation type="journal article" date="2016" name="Nat. Commun.">
        <title>Thousands of microbial genomes shed light on interconnected biogeochemical processes in an aquifer system.</title>
        <authorList>
            <person name="Anantharaman K."/>
            <person name="Brown C.T."/>
            <person name="Hug L.A."/>
            <person name="Sharon I."/>
            <person name="Castelle C.J."/>
            <person name="Probst A.J."/>
            <person name="Thomas B.C."/>
            <person name="Singh A."/>
            <person name="Wilkins M.J."/>
            <person name="Karaoz U."/>
            <person name="Brodie E.L."/>
            <person name="Williams K.H."/>
            <person name="Hubbard S.S."/>
            <person name="Banfield J.F."/>
        </authorList>
    </citation>
    <scope>NUCLEOTIDE SEQUENCE [LARGE SCALE GENOMIC DNA]</scope>
</reference>
<accession>A0A1F5T3K1</accession>
<dbReference type="Proteomes" id="UP000179001">
    <property type="component" value="Unassembled WGS sequence"/>
</dbReference>
<gene>
    <name evidence="3" type="ORF">A2478_01315</name>
</gene>
<keyword evidence="2" id="KW-0812">Transmembrane</keyword>
<name>A0A1F5T3K1_9BACT</name>
<feature type="compositionally biased region" description="Basic residues" evidence="1">
    <location>
        <begin position="1"/>
        <end position="19"/>
    </location>
</feature>